<dbReference type="Proteomes" id="UP001141806">
    <property type="component" value="Unassembled WGS sequence"/>
</dbReference>
<accession>A0A9Q0KCS4</accession>
<comment type="caution">
    <text evidence="1">The sequence shown here is derived from an EMBL/GenBank/DDBJ whole genome shotgun (WGS) entry which is preliminary data.</text>
</comment>
<evidence type="ECO:0000313" key="2">
    <source>
        <dbReference type="Proteomes" id="UP001141806"/>
    </source>
</evidence>
<protein>
    <submittedName>
        <fullName evidence="1">Uncharacterized protein</fullName>
    </submittedName>
</protein>
<evidence type="ECO:0000313" key="1">
    <source>
        <dbReference type="EMBL" id="KAJ4968102.1"/>
    </source>
</evidence>
<dbReference type="EMBL" id="JAMYWD010000006">
    <property type="protein sequence ID" value="KAJ4968102.1"/>
    <property type="molecule type" value="Genomic_DNA"/>
</dbReference>
<proteinExistence type="predicted"/>
<reference evidence="1" key="1">
    <citation type="journal article" date="2023" name="Plant J.">
        <title>The genome of the king protea, Protea cynaroides.</title>
        <authorList>
            <person name="Chang J."/>
            <person name="Duong T.A."/>
            <person name="Schoeman C."/>
            <person name="Ma X."/>
            <person name="Roodt D."/>
            <person name="Barker N."/>
            <person name="Li Z."/>
            <person name="Van de Peer Y."/>
            <person name="Mizrachi E."/>
        </authorList>
    </citation>
    <scope>NUCLEOTIDE SEQUENCE</scope>
    <source>
        <tissue evidence="1">Young leaves</tissue>
    </source>
</reference>
<gene>
    <name evidence="1" type="ORF">NE237_014803</name>
</gene>
<keyword evidence="2" id="KW-1185">Reference proteome</keyword>
<sequence>MILHLHELTQMKTLCNNILVLMATQNLRSSVAQVGISIKSAEKKEKKTMEKEKGVSVGRDFRRNFFQIIDDEEQLTPEARRRERKKLSFDYVRIIQPSKYVRGCLYLGFHRGNISTTNLWNRSSIEAPYVLVIMLFEIRYISNPLQLLILLSGDTSRHKNSGSTN</sequence>
<name>A0A9Q0KCS4_9MAGN</name>
<organism evidence="1 2">
    <name type="scientific">Protea cynaroides</name>
    <dbReference type="NCBI Taxonomy" id="273540"/>
    <lineage>
        <taxon>Eukaryota</taxon>
        <taxon>Viridiplantae</taxon>
        <taxon>Streptophyta</taxon>
        <taxon>Embryophyta</taxon>
        <taxon>Tracheophyta</taxon>
        <taxon>Spermatophyta</taxon>
        <taxon>Magnoliopsida</taxon>
        <taxon>Proteales</taxon>
        <taxon>Proteaceae</taxon>
        <taxon>Protea</taxon>
    </lineage>
</organism>
<dbReference type="AlphaFoldDB" id="A0A9Q0KCS4"/>